<accession>A0A0G1EPQ0</accession>
<dbReference type="EMBL" id="LCGF01000010">
    <property type="protein sequence ID" value="KKT11763.1"/>
    <property type="molecule type" value="Genomic_DNA"/>
</dbReference>
<comment type="caution">
    <text evidence="8">The sequence shown here is derived from an EMBL/GenBank/DDBJ whole genome shotgun (WGS) entry which is preliminary data.</text>
</comment>
<dbReference type="PANTHER" id="PTHR43390:SF1">
    <property type="entry name" value="CHLOROPLAST PROCESSING PEPTIDASE"/>
    <property type="match status" value="1"/>
</dbReference>
<keyword evidence="6" id="KW-0472">Membrane</keyword>
<sequence>MRFIVHSQILYKYHKTDMNIKRHFYEIAESFLTSLLVVLVLYITIGSVEVVWGASMEPNFGTGERILVDKISKNFRGYERGEVVVLVPPTEDSRHFIKRVIGLPGDIIKVFECKIYIYRDGHQFTLDEEYLGSGGCTVGGNEFLQEGRSVEIKDGYYVVMGDNRRNSLDSRVFGMVKASDIVGRVVFRFWPVGKVGFVN</sequence>
<dbReference type="PROSITE" id="PS00761">
    <property type="entry name" value="SPASE_I_3"/>
    <property type="match status" value="1"/>
</dbReference>
<dbReference type="InterPro" id="IPR036286">
    <property type="entry name" value="LexA/Signal_pep-like_sf"/>
</dbReference>
<dbReference type="PROSITE" id="PS00760">
    <property type="entry name" value="SPASE_I_2"/>
    <property type="match status" value="1"/>
</dbReference>
<dbReference type="CDD" id="cd06530">
    <property type="entry name" value="S26_SPase_I"/>
    <property type="match status" value="1"/>
</dbReference>
<organism evidence="8 9">
    <name type="scientific">candidate division WWE3 bacterium GW2011_GWB2_43_22</name>
    <dbReference type="NCBI Taxonomy" id="1619118"/>
    <lineage>
        <taxon>Bacteria</taxon>
        <taxon>Katanobacteria</taxon>
    </lineage>
</organism>
<dbReference type="NCBIfam" id="TIGR02227">
    <property type="entry name" value="sigpep_I_bact"/>
    <property type="match status" value="1"/>
</dbReference>
<evidence type="ECO:0000256" key="6">
    <source>
        <dbReference type="RuleBase" id="RU362042"/>
    </source>
</evidence>
<dbReference type="PANTHER" id="PTHR43390">
    <property type="entry name" value="SIGNAL PEPTIDASE I"/>
    <property type="match status" value="1"/>
</dbReference>
<keyword evidence="4 6" id="KW-0378">Hydrolase</keyword>
<evidence type="ECO:0000313" key="9">
    <source>
        <dbReference type="Proteomes" id="UP000033910"/>
    </source>
</evidence>
<gene>
    <name evidence="8" type="ORF">UV89_C0010G0005</name>
</gene>
<keyword evidence="6" id="KW-0645">Protease</keyword>
<dbReference type="InterPro" id="IPR019757">
    <property type="entry name" value="Pept_S26A_signal_pept_1_Lys-AS"/>
</dbReference>
<name>A0A0G1EPQ0_UNCKA</name>
<dbReference type="GO" id="GO:0009003">
    <property type="term" value="F:signal peptidase activity"/>
    <property type="evidence" value="ECO:0007669"/>
    <property type="project" value="UniProtKB-EC"/>
</dbReference>
<feature type="transmembrane region" description="Helical" evidence="6">
    <location>
        <begin position="31"/>
        <end position="52"/>
    </location>
</feature>
<dbReference type="Proteomes" id="UP000033910">
    <property type="component" value="Unassembled WGS sequence"/>
</dbReference>
<evidence type="ECO:0000256" key="5">
    <source>
        <dbReference type="PIRSR" id="PIRSR600223-1"/>
    </source>
</evidence>
<evidence type="ECO:0000256" key="1">
    <source>
        <dbReference type="ARBA" id="ARBA00000677"/>
    </source>
</evidence>
<evidence type="ECO:0000256" key="4">
    <source>
        <dbReference type="ARBA" id="ARBA00022801"/>
    </source>
</evidence>
<evidence type="ECO:0000256" key="3">
    <source>
        <dbReference type="ARBA" id="ARBA00013208"/>
    </source>
</evidence>
<reference evidence="8 9" key="1">
    <citation type="journal article" date="2015" name="Nature">
        <title>rRNA introns, odd ribosomes, and small enigmatic genomes across a large radiation of phyla.</title>
        <authorList>
            <person name="Brown C.T."/>
            <person name="Hug L.A."/>
            <person name="Thomas B.C."/>
            <person name="Sharon I."/>
            <person name="Castelle C.J."/>
            <person name="Singh A."/>
            <person name="Wilkins M.J."/>
            <person name="Williams K.H."/>
            <person name="Banfield J.F."/>
        </authorList>
    </citation>
    <scope>NUCLEOTIDE SEQUENCE [LARGE SCALE GENOMIC DNA]</scope>
</reference>
<feature type="domain" description="Peptidase S26" evidence="7">
    <location>
        <begin position="26"/>
        <end position="190"/>
    </location>
</feature>
<dbReference type="GO" id="GO:0016020">
    <property type="term" value="C:membrane"/>
    <property type="evidence" value="ECO:0007669"/>
    <property type="project" value="UniProtKB-SubCell"/>
</dbReference>
<dbReference type="AlphaFoldDB" id="A0A0G1EPQ0"/>
<comment type="catalytic activity">
    <reaction evidence="1 6">
        <text>Cleavage of hydrophobic, N-terminal signal or leader sequences from secreted and periplasmic proteins.</text>
        <dbReference type="EC" id="3.4.21.89"/>
    </reaction>
</comment>
<dbReference type="Pfam" id="PF10502">
    <property type="entry name" value="Peptidase_S26"/>
    <property type="match status" value="1"/>
</dbReference>
<feature type="active site" evidence="5">
    <location>
        <position position="98"/>
    </location>
</feature>
<dbReference type="InterPro" id="IPR019758">
    <property type="entry name" value="Pept_S26A_signal_pept_1_CS"/>
</dbReference>
<dbReference type="SUPFAM" id="SSF51306">
    <property type="entry name" value="LexA/Signal peptidase"/>
    <property type="match status" value="1"/>
</dbReference>
<dbReference type="GO" id="GO:0006465">
    <property type="term" value="P:signal peptide processing"/>
    <property type="evidence" value="ECO:0007669"/>
    <property type="project" value="InterPro"/>
</dbReference>
<dbReference type="InterPro" id="IPR000223">
    <property type="entry name" value="Pept_S26A_signal_pept_1"/>
</dbReference>
<comment type="similarity">
    <text evidence="2 6">Belongs to the peptidase S26 family.</text>
</comment>
<keyword evidence="6" id="KW-1133">Transmembrane helix</keyword>
<dbReference type="InterPro" id="IPR019533">
    <property type="entry name" value="Peptidase_S26"/>
</dbReference>
<proteinExistence type="inferred from homology"/>
<evidence type="ECO:0000313" key="8">
    <source>
        <dbReference type="EMBL" id="KKT11763.1"/>
    </source>
</evidence>
<keyword evidence="6" id="KW-0812">Transmembrane</keyword>
<dbReference type="PRINTS" id="PR00727">
    <property type="entry name" value="LEADERPTASE"/>
</dbReference>
<evidence type="ECO:0000259" key="7">
    <source>
        <dbReference type="Pfam" id="PF10502"/>
    </source>
</evidence>
<dbReference type="Gene3D" id="2.10.109.10">
    <property type="entry name" value="Umud Fragment, subunit A"/>
    <property type="match status" value="1"/>
</dbReference>
<dbReference type="GO" id="GO:0004252">
    <property type="term" value="F:serine-type endopeptidase activity"/>
    <property type="evidence" value="ECO:0007669"/>
    <property type="project" value="InterPro"/>
</dbReference>
<comment type="subcellular location">
    <subcellularLocation>
        <location evidence="6">Membrane</location>
        <topology evidence="6">Single-pass type II membrane protein</topology>
    </subcellularLocation>
</comment>
<feature type="active site" evidence="5">
    <location>
        <position position="55"/>
    </location>
</feature>
<protein>
    <recommendedName>
        <fullName evidence="3 6">Signal peptidase I</fullName>
        <ecNumber evidence="3 6">3.4.21.89</ecNumber>
    </recommendedName>
</protein>
<dbReference type="EC" id="3.4.21.89" evidence="3 6"/>
<evidence type="ECO:0000256" key="2">
    <source>
        <dbReference type="ARBA" id="ARBA00009370"/>
    </source>
</evidence>
<dbReference type="PATRIC" id="fig|1619118.3.peg.145"/>